<dbReference type="Proteomes" id="UP001604277">
    <property type="component" value="Unassembled WGS sequence"/>
</dbReference>
<organism evidence="2 3">
    <name type="scientific">Forsythia ovata</name>
    <dbReference type="NCBI Taxonomy" id="205694"/>
    <lineage>
        <taxon>Eukaryota</taxon>
        <taxon>Viridiplantae</taxon>
        <taxon>Streptophyta</taxon>
        <taxon>Embryophyta</taxon>
        <taxon>Tracheophyta</taxon>
        <taxon>Spermatophyta</taxon>
        <taxon>Magnoliopsida</taxon>
        <taxon>eudicotyledons</taxon>
        <taxon>Gunneridae</taxon>
        <taxon>Pentapetalae</taxon>
        <taxon>asterids</taxon>
        <taxon>lamiids</taxon>
        <taxon>Lamiales</taxon>
        <taxon>Oleaceae</taxon>
        <taxon>Forsythieae</taxon>
        <taxon>Forsythia</taxon>
    </lineage>
</organism>
<evidence type="ECO:0000313" key="2">
    <source>
        <dbReference type="EMBL" id="KAL2538302.1"/>
    </source>
</evidence>
<proteinExistence type="predicted"/>
<sequence length="120" mass="13673">MDRAKTVIADKPTGHSDHFPPLSKTVIESKKEDKLKSIQLENERLMWDDDTWTRPLDAGLLEPSILRTKGCIQVEILSSQLWQQKARQRGSVVHGQLLNSQAKDIYAYTCKQRKQGNEGV</sequence>
<dbReference type="AlphaFoldDB" id="A0ABD1VLR7"/>
<protein>
    <submittedName>
        <fullName evidence="2">Uncharacterized protein</fullName>
    </submittedName>
</protein>
<accession>A0ABD1VLR7</accession>
<keyword evidence="3" id="KW-1185">Reference proteome</keyword>
<name>A0ABD1VLR7_9LAMI</name>
<gene>
    <name evidence="2" type="ORF">Fot_19693</name>
</gene>
<evidence type="ECO:0000313" key="3">
    <source>
        <dbReference type="Proteomes" id="UP001604277"/>
    </source>
</evidence>
<evidence type="ECO:0000256" key="1">
    <source>
        <dbReference type="SAM" id="MobiDB-lite"/>
    </source>
</evidence>
<reference evidence="3" key="1">
    <citation type="submission" date="2024-07" db="EMBL/GenBank/DDBJ databases">
        <title>Two chromosome-level genome assemblies of Korean endemic species Abeliophyllum distichum and Forsythia ovata (Oleaceae).</title>
        <authorList>
            <person name="Jang H."/>
        </authorList>
    </citation>
    <scope>NUCLEOTIDE SEQUENCE [LARGE SCALE GENOMIC DNA]</scope>
</reference>
<comment type="caution">
    <text evidence="2">The sequence shown here is derived from an EMBL/GenBank/DDBJ whole genome shotgun (WGS) entry which is preliminary data.</text>
</comment>
<dbReference type="EMBL" id="JBFOLJ010000005">
    <property type="protein sequence ID" value="KAL2538302.1"/>
    <property type="molecule type" value="Genomic_DNA"/>
</dbReference>
<feature type="region of interest" description="Disordered" evidence="1">
    <location>
        <begin position="1"/>
        <end position="22"/>
    </location>
</feature>